<gene>
    <name evidence="4" type="ORF">SAMN02745220_03967</name>
</gene>
<dbReference type="CDD" id="cd00038">
    <property type="entry name" value="CAP_ED"/>
    <property type="match status" value="1"/>
</dbReference>
<dbReference type="AlphaFoldDB" id="A0A1M7YFE0"/>
<dbReference type="Proteomes" id="UP000184603">
    <property type="component" value="Unassembled WGS sequence"/>
</dbReference>
<proteinExistence type="predicted"/>
<dbReference type="EMBL" id="FRFE01000024">
    <property type="protein sequence ID" value="SHO51340.1"/>
    <property type="molecule type" value="Genomic_DNA"/>
</dbReference>
<sequence length="447" mass="50383">MTGTEQQSRSARHDGAQNVAILMSDMAQYSQQTSSMCPETLRDFIIDYHYKLVDLVDTPDNNPVDIEPSGGDGSLIIFKKRFGEDDRAICTRAVQTAINIANAIETGNIQPTRMGLYLGRIVEAEICGKMAKFSTCFAVANRLEELCGHFGTILLMDREVARNQDEDQQYLVSIGKFSLTSVLHPMNAYTIYKPGIHNIPKDVNEQQLLHFIRMKNEAMELFSGNLLKGILPDFPTVREQLIDAQSFFVEMTGKEDLAIARILEYIRETPYPAGDFNSRGMLLMEKKRDSIGDRLVHLSGKLLKAMNHDIYHALIVDTAWEQCFKLEWHSKGSTIIKIGDTPDGIYYLDTGTAKTYNSDNKLLSVMEDGDIFGEMAYFGSELKRTATVVADSDVVVRKISTDDFSRLPVIIEIFKRIAEERRKALELRNGKNADKNHTTQKSLKGEL</sequence>
<dbReference type="InterPro" id="IPR029787">
    <property type="entry name" value="Nucleotide_cyclase"/>
</dbReference>
<feature type="domain" description="Guanylate cyclase" evidence="3">
    <location>
        <begin position="20"/>
        <end position="144"/>
    </location>
</feature>
<feature type="region of interest" description="Disordered" evidence="1">
    <location>
        <begin position="428"/>
        <end position="447"/>
    </location>
</feature>
<evidence type="ECO:0000313" key="5">
    <source>
        <dbReference type="Proteomes" id="UP000184603"/>
    </source>
</evidence>
<dbReference type="GO" id="GO:0009190">
    <property type="term" value="P:cyclic nucleotide biosynthetic process"/>
    <property type="evidence" value="ECO:0007669"/>
    <property type="project" value="InterPro"/>
</dbReference>
<dbReference type="SUPFAM" id="SSF55073">
    <property type="entry name" value="Nucleotide cyclase"/>
    <property type="match status" value="1"/>
</dbReference>
<reference evidence="4 5" key="1">
    <citation type="submission" date="2016-12" db="EMBL/GenBank/DDBJ databases">
        <authorList>
            <person name="Song W.-J."/>
            <person name="Kurnit D.M."/>
        </authorList>
    </citation>
    <scope>NUCLEOTIDE SEQUENCE [LARGE SCALE GENOMIC DNA]</scope>
    <source>
        <strain evidence="4 5">DSM 18488</strain>
    </source>
</reference>
<organism evidence="4 5">
    <name type="scientific">Desulfopila aestuarii DSM 18488</name>
    <dbReference type="NCBI Taxonomy" id="1121416"/>
    <lineage>
        <taxon>Bacteria</taxon>
        <taxon>Pseudomonadati</taxon>
        <taxon>Thermodesulfobacteriota</taxon>
        <taxon>Desulfobulbia</taxon>
        <taxon>Desulfobulbales</taxon>
        <taxon>Desulfocapsaceae</taxon>
        <taxon>Desulfopila</taxon>
    </lineage>
</organism>
<feature type="domain" description="Cyclic nucleotide-binding" evidence="2">
    <location>
        <begin position="315"/>
        <end position="407"/>
    </location>
</feature>
<accession>A0A1M7YFE0</accession>
<dbReference type="Gene3D" id="2.60.120.10">
    <property type="entry name" value="Jelly Rolls"/>
    <property type="match status" value="1"/>
</dbReference>
<evidence type="ECO:0000256" key="1">
    <source>
        <dbReference type="SAM" id="MobiDB-lite"/>
    </source>
</evidence>
<name>A0A1M7YFE0_9BACT</name>
<dbReference type="SUPFAM" id="SSF51206">
    <property type="entry name" value="cAMP-binding domain-like"/>
    <property type="match status" value="1"/>
</dbReference>
<dbReference type="Pfam" id="PF00027">
    <property type="entry name" value="cNMP_binding"/>
    <property type="match status" value="1"/>
</dbReference>
<dbReference type="GO" id="GO:0035556">
    <property type="term" value="P:intracellular signal transduction"/>
    <property type="evidence" value="ECO:0007669"/>
    <property type="project" value="InterPro"/>
</dbReference>
<dbReference type="Gene3D" id="3.30.70.1230">
    <property type="entry name" value="Nucleotide cyclase"/>
    <property type="match status" value="1"/>
</dbReference>
<dbReference type="OrthoDB" id="5429567at2"/>
<dbReference type="InterPro" id="IPR001054">
    <property type="entry name" value="A/G_cyclase"/>
</dbReference>
<dbReference type="PROSITE" id="PS50125">
    <property type="entry name" value="GUANYLATE_CYCLASE_2"/>
    <property type="match status" value="1"/>
</dbReference>
<evidence type="ECO:0000259" key="2">
    <source>
        <dbReference type="PROSITE" id="PS50042"/>
    </source>
</evidence>
<dbReference type="GO" id="GO:0004016">
    <property type="term" value="F:adenylate cyclase activity"/>
    <property type="evidence" value="ECO:0007669"/>
    <property type="project" value="UniProtKB-ARBA"/>
</dbReference>
<evidence type="ECO:0000313" key="4">
    <source>
        <dbReference type="EMBL" id="SHO51340.1"/>
    </source>
</evidence>
<dbReference type="SMART" id="SM00100">
    <property type="entry name" value="cNMP"/>
    <property type="match status" value="1"/>
</dbReference>
<dbReference type="InterPro" id="IPR018490">
    <property type="entry name" value="cNMP-bd_dom_sf"/>
</dbReference>
<protein>
    <submittedName>
        <fullName evidence="4">Adenylate and Guanylate cyclase catalytic domain-containing protein</fullName>
    </submittedName>
</protein>
<evidence type="ECO:0000259" key="3">
    <source>
        <dbReference type="PROSITE" id="PS50125"/>
    </source>
</evidence>
<dbReference type="RefSeq" id="WP_084554229.1">
    <property type="nucleotide sequence ID" value="NZ_FRFE01000024.1"/>
</dbReference>
<dbReference type="InterPro" id="IPR014710">
    <property type="entry name" value="RmlC-like_jellyroll"/>
</dbReference>
<keyword evidence="5" id="KW-1185">Reference proteome</keyword>
<dbReference type="STRING" id="1121416.SAMN02745220_03967"/>
<dbReference type="InterPro" id="IPR000595">
    <property type="entry name" value="cNMP-bd_dom"/>
</dbReference>
<dbReference type="PROSITE" id="PS50042">
    <property type="entry name" value="CNMP_BINDING_3"/>
    <property type="match status" value="1"/>
</dbReference>